<name>A0A4Y7UGF1_9FLAO</name>
<comment type="caution">
    <text evidence="2">The sequence shown here is derived from an EMBL/GenBank/DDBJ whole genome shotgun (WGS) entry which is preliminary data.</text>
</comment>
<gene>
    <name evidence="2" type="ORF">D0809_00170</name>
    <name evidence="1" type="ORF">EV142_11036</name>
</gene>
<dbReference type="AlphaFoldDB" id="A0A4Y7UGF1"/>
<keyword evidence="3" id="KW-1185">Reference proteome</keyword>
<dbReference type="EMBL" id="SLWA01000010">
    <property type="protein sequence ID" value="TCN52498.1"/>
    <property type="molecule type" value="Genomic_DNA"/>
</dbReference>
<dbReference type="EMBL" id="QWDN01000001">
    <property type="protein sequence ID" value="TEB45464.1"/>
    <property type="molecule type" value="Genomic_DNA"/>
</dbReference>
<organism evidence="2 4">
    <name type="scientific">Flavobacterium circumlabens</name>
    <dbReference type="NCBI Taxonomy" id="2133765"/>
    <lineage>
        <taxon>Bacteria</taxon>
        <taxon>Pseudomonadati</taxon>
        <taxon>Bacteroidota</taxon>
        <taxon>Flavobacteriia</taxon>
        <taxon>Flavobacteriales</taxon>
        <taxon>Flavobacteriaceae</taxon>
        <taxon>Flavobacterium</taxon>
    </lineage>
</organism>
<dbReference type="Proteomes" id="UP000298340">
    <property type="component" value="Unassembled WGS sequence"/>
</dbReference>
<evidence type="ECO:0000313" key="3">
    <source>
        <dbReference type="Proteomes" id="UP000295270"/>
    </source>
</evidence>
<dbReference type="RefSeq" id="WP_132037643.1">
    <property type="nucleotide sequence ID" value="NZ_QWDN01000001.1"/>
</dbReference>
<reference evidence="1" key="3">
    <citation type="submission" date="2019-03" db="EMBL/GenBank/DDBJ databases">
        <authorList>
            <person name="Whitman W."/>
            <person name="Huntemann M."/>
            <person name="Clum A."/>
            <person name="Pillay M."/>
            <person name="Palaniappan K."/>
            <person name="Varghese N."/>
            <person name="Mikhailova N."/>
            <person name="Stamatis D."/>
            <person name="Reddy T."/>
            <person name="Daum C."/>
            <person name="Shapiro N."/>
            <person name="Ivanova N."/>
            <person name="Kyrpides N."/>
            <person name="Woyke T."/>
        </authorList>
    </citation>
    <scope>NUCLEOTIDE SEQUENCE</scope>
    <source>
        <strain evidence="1">P5626</strain>
    </source>
</reference>
<sequence length="225" mass="26635">MENYLKKTEQFISELKENPNISDVTFEKGIGIKEEDFTDYSEEFSLVISEEVKKFYSEFDGLKLEWKYNPVKQKSLEGYVNILPFYKMVLGNNDNLWENEIWGKQTPDKDVAFYKNLKIFDYFEKDNVHCVCLEVSGKTITPNLWIFREGYEPVPMKINITEYIEKLIYTKGFWGWQYLFTNINLSLDKHEGLLAGIKESIESWSELFSPEILTKIKKDLDHIIN</sequence>
<evidence type="ECO:0000313" key="4">
    <source>
        <dbReference type="Proteomes" id="UP000298340"/>
    </source>
</evidence>
<proteinExistence type="predicted"/>
<evidence type="ECO:0000313" key="2">
    <source>
        <dbReference type="EMBL" id="TEB45464.1"/>
    </source>
</evidence>
<evidence type="ECO:0008006" key="5">
    <source>
        <dbReference type="Google" id="ProtNLM"/>
    </source>
</evidence>
<evidence type="ECO:0000313" key="1">
    <source>
        <dbReference type="EMBL" id="TCN52498.1"/>
    </source>
</evidence>
<dbReference type="OrthoDB" id="4234970at2"/>
<protein>
    <recommendedName>
        <fullName evidence="5">SMI1/KNR4 family protein</fullName>
    </recommendedName>
</protein>
<reference evidence="2 4" key="2">
    <citation type="journal article" date="2018" name="Syst. Appl. Microbiol.">
        <title>Flavobacterium circumlabens sp. nov. and Flavobacterium cupreum sp. nov., two psychrotrophic species isolated from Antarctic environmental samples.</title>
        <authorList>
            <person name="Kralova S."/>
            <person name="Busse H.J."/>
            <person name="Svec P."/>
            <person name="Maslanova I."/>
            <person name="Stankova E."/>
            <person name="Bartak M."/>
            <person name="Sedlacek I."/>
        </authorList>
    </citation>
    <scope>NUCLEOTIDE SEQUENCE [LARGE SCALE GENOMIC DNA]</scope>
    <source>
        <strain evidence="2 4">CCM 8828</strain>
    </source>
</reference>
<dbReference type="Proteomes" id="UP000295270">
    <property type="component" value="Unassembled WGS sequence"/>
</dbReference>
<reference evidence="1 3" key="1">
    <citation type="journal article" date="2015" name="Stand. Genomic Sci.">
        <title>Genomic Encyclopedia of Bacterial and Archaeal Type Strains, Phase III: the genomes of soil and plant-associated and newly described type strains.</title>
        <authorList>
            <person name="Whitman W.B."/>
            <person name="Woyke T."/>
            <person name="Klenk H.P."/>
            <person name="Zhou Y."/>
            <person name="Lilburn T.G."/>
            <person name="Beck B.J."/>
            <person name="De Vos P."/>
            <person name="Vandamme P."/>
            <person name="Eisen J.A."/>
            <person name="Garrity G."/>
            <person name="Hugenholtz P."/>
            <person name="Kyrpides N.C."/>
        </authorList>
    </citation>
    <scope>NUCLEOTIDE SEQUENCE [LARGE SCALE GENOMIC DNA]</scope>
    <source>
        <strain evidence="1 3">P5626</strain>
    </source>
</reference>
<accession>A0A4Y7UGF1</accession>